<evidence type="ECO:0000256" key="1">
    <source>
        <dbReference type="ARBA" id="ARBA00007283"/>
    </source>
</evidence>
<dbReference type="Proteomes" id="UP000291020">
    <property type="component" value="Unassembled WGS sequence"/>
</dbReference>
<proteinExistence type="inferred from homology"/>
<evidence type="ECO:0000256" key="4">
    <source>
        <dbReference type="RuleBase" id="RU000621"/>
    </source>
</evidence>
<dbReference type="InterPro" id="IPR017854">
    <property type="entry name" value="Metalthion_dom_sf"/>
</dbReference>
<evidence type="ECO:0000256" key="3">
    <source>
        <dbReference type="ARBA" id="ARBA00022851"/>
    </source>
</evidence>
<comment type="function">
    <text evidence="4">Metallothioneins have a high content of cysteine residues that bind various heavy metals.</text>
</comment>
<evidence type="ECO:0000313" key="5">
    <source>
        <dbReference type="Ensembl" id="ENSGAGP00000004101.1"/>
    </source>
</evidence>
<dbReference type="Ensembl" id="ENSGAGT00000004790.1">
    <property type="protein sequence ID" value="ENSGAGP00000004101.1"/>
    <property type="gene ID" value="ENSGAGG00000003374.1"/>
</dbReference>
<dbReference type="InterPro" id="IPR000006">
    <property type="entry name" value="Metalthion_vert"/>
</dbReference>
<dbReference type="InterPro" id="IPR018064">
    <property type="entry name" value="Metalthion_vert_metal_BS"/>
</dbReference>
<reference evidence="5" key="3">
    <citation type="submission" date="2025-09" db="UniProtKB">
        <authorList>
            <consortium name="Ensembl"/>
        </authorList>
    </citation>
    <scope>IDENTIFICATION</scope>
</reference>
<dbReference type="Gene3D" id="4.10.10.10">
    <property type="entry name" value="Metallothionein Isoform II"/>
    <property type="match status" value="1"/>
</dbReference>
<dbReference type="InterPro" id="IPR023587">
    <property type="entry name" value="Metalthion_dom_sf_vert"/>
</dbReference>
<sequence length="56" mass="6016">CDAHFPSISLCPQGGSCTCAGSCKCKNCSCTSCQKTHRKECESYLSFQWDLGSGCK</sequence>
<reference evidence="5" key="2">
    <citation type="submission" date="2025-08" db="UniProtKB">
        <authorList>
            <consortium name="Ensembl"/>
        </authorList>
    </citation>
    <scope>IDENTIFICATION</scope>
</reference>
<dbReference type="Pfam" id="PF00131">
    <property type="entry name" value="Metallothio"/>
    <property type="match status" value="1"/>
</dbReference>
<evidence type="ECO:0000256" key="2">
    <source>
        <dbReference type="ARBA" id="ARBA00022723"/>
    </source>
</evidence>
<name>A0A452GQX8_9SAUR</name>
<dbReference type="GO" id="GO:0046872">
    <property type="term" value="F:metal ion binding"/>
    <property type="evidence" value="ECO:0007669"/>
    <property type="project" value="UniProtKB-KW"/>
</dbReference>
<evidence type="ECO:0000313" key="6">
    <source>
        <dbReference type="Proteomes" id="UP000291020"/>
    </source>
</evidence>
<dbReference type="PROSITE" id="PS00203">
    <property type="entry name" value="METALLOTHIONEIN_VRT"/>
    <property type="match status" value="1"/>
</dbReference>
<protein>
    <recommendedName>
        <fullName evidence="4">Metallothionein</fullName>
    </recommendedName>
</protein>
<comment type="similarity">
    <text evidence="1 4">Belongs to the metallothionein superfamily. Type 1 family.</text>
</comment>
<organism evidence="5 6">
    <name type="scientific">Gopherus agassizii</name>
    <name type="common">Agassiz's desert tortoise</name>
    <dbReference type="NCBI Taxonomy" id="38772"/>
    <lineage>
        <taxon>Eukaryota</taxon>
        <taxon>Metazoa</taxon>
        <taxon>Chordata</taxon>
        <taxon>Craniata</taxon>
        <taxon>Vertebrata</taxon>
        <taxon>Euteleostomi</taxon>
        <taxon>Archelosauria</taxon>
        <taxon>Testudinata</taxon>
        <taxon>Testudines</taxon>
        <taxon>Cryptodira</taxon>
        <taxon>Durocryptodira</taxon>
        <taxon>Testudinoidea</taxon>
        <taxon>Testudinidae</taxon>
        <taxon>Gopherus</taxon>
    </lineage>
</organism>
<reference evidence="6" key="1">
    <citation type="journal article" date="2017" name="PLoS ONE">
        <title>The Agassiz's desert tortoise genome provides a resource for the conservation of a threatened species.</title>
        <authorList>
            <person name="Tollis M."/>
            <person name="DeNardo D.F."/>
            <person name="Cornelius J.A."/>
            <person name="Dolby G.A."/>
            <person name="Edwards T."/>
            <person name="Henen B.T."/>
            <person name="Karl A.E."/>
            <person name="Murphy R.W."/>
            <person name="Kusumi K."/>
        </authorList>
    </citation>
    <scope>NUCLEOTIDE SEQUENCE [LARGE SCALE GENOMIC DNA]</scope>
</reference>
<accession>A0A452GQX8</accession>
<keyword evidence="2 4" id="KW-0479">Metal-binding</keyword>
<dbReference type="AlphaFoldDB" id="A0A452GQX8"/>
<keyword evidence="3 4" id="KW-0480">Metal-thiolate cluster</keyword>
<keyword evidence="6" id="KW-1185">Reference proteome</keyword>
<dbReference type="SUPFAM" id="SSF57868">
    <property type="entry name" value="Metallothionein"/>
    <property type="match status" value="1"/>
</dbReference>